<dbReference type="InterPro" id="IPR013805">
    <property type="entry name" value="GrpE_CC"/>
</dbReference>
<evidence type="ECO:0000313" key="6">
    <source>
        <dbReference type="Proteomes" id="UP000199672"/>
    </source>
</evidence>
<dbReference type="Gene3D" id="2.30.22.10">
    <property type="entry name" value="Head domain of nucleotide exchange factor GrpE"/>
    <property type="match status" value="1"/>
</dbReference>
<keyword evidence="3" id="KW-0963">Cytoplasm</keyword>
<comment type="subcellular location">
    <subcellularLocation>
        <location evidence="3">Cytoplasm</location>
    </subcellularLocation>
</comment>
<keyword evidence="2 3" id="KW-0143">Chaperone</keyword>
<dbReference type="AlphaFoldDB" id="A0A1I1NW44"/>
<dbReference type="HAMAP" id="MF_01151">
    <property type="entry name" value="GrpE"/>
    <property type="match status" value="1"/>
</dbReference>
<name>A0A1I1NW44_9FLAO</name>
<dbReference type="EMBL" id="FOMH01000003">
    <property type="protein sequence ID" value="SFD01829.1"/>
    <property type="molecule type" value="Genomic_DNA"/>
</dbReference>
<dbReference type="PANTHER" id="PTHR21237:SF23">
    <property type="entry name" value="GRPE PROTEIN HOMOLOG, MITOCHONDRIAL"/>
    <property type="match status" value="1"/>
</dbReference>
<dbReference type="SUPFAM" id="SSF51064">
    <property type="entry name" value="Head domain of nucleotide exchange factor GrpE"/>
    <property type="match status" value="1"/>
</dbReference>
<sequence length="180" mass="20297">MTTENTEFDQELDDATIETNANGEQLIVEELSVEEQLAQDLAKEKDKFLRLFAEFENYKKRTSKERLELFKTANQEVLLAMLPVLDDFDRATVEINKSDDENLKKGVELIHEKLKSTLVSKGLEQVEIQAGDAFNADIAEAITQIPAPSDKLKGKIVDVIEKGYKLGDKIIRFPKVVVGN</sequence>
<evidence type="ECO:0000256" key="1">
    <source>
        <dbReference type="ARBA" id="ARBA00009054"/>
    </source>
</evidence>
<proteinExistence type="inferred from homology"/>
<dbReference type="SUPFAM" id="SSF58014">
    <property type="entry name" value="Coiled-coil domain of nucleotide exchange factor GrpE"/>
    <property type="match status" value="1"/>
</dbReference>
<comment type="subunit">
    <text evidence="3">Homodimer.</text>
</comment>
<dbReference type="Proteomes" id="UP000199672">
    <property type="component" value="Unassembled WGS sequence"/>
</dbReference>
<evidence type="ECO:0000256" key="2">
    <source>
        <dbReference type="ARBA" id="ARBA00023186"/>
    </source>
</evidence>
<evidence type="ECO:0000256" key="4">
    <source>
        <dbReference type="RuleBase" id="RU004478"/>
    </source>
</evidence>
<dbReference type="Pfam" id="PF01025">
    <property type="entry name" value="GrpE"/>
    <property type="match status" value="1"/>
</dbReference>
<dbReference type="GO" id="GO:0005737">
    <property type="term" value="C:cytoplasm"/>
    <property type="evidence" value="ECO:0007669"/>
    <property type="project" value="UniProtKB-SubCell"/>
</dbReference>
<gene>
    <name evidence="3" type="primary">grpE</name>
    <name evidence="5" type="ORF">SAMN05216297_103488</name>
</gene>
<dbReference type="CDD" id="cd00446">
    <property type="entry name" value="GrpE"/>
    <property type="match status" value="1"/>
</dbReference>
<reference evidence="6" key="1">
    <citation type="submission" date="2016-10" db="EMBL/GenBank/DDBJ databases">
        <authorList>
            <person name="Varghese N."/>
            <person name="Submissions S."/>
        </authorList>
    </citation>
    <scope>NUCLEOTIDE SEQUENCE [LARGE SCALE GENOMIC DNA]</scope>
    <source>
        <strain evidence="6">CGMCC 1.10370</strain>
    </source>
</reference>
<dbReference type="GO" id="GO:0051082">
    <property type="term" value="F:unfolded protein binding"/>
    <property type="evidence" value="ECO:0007669"/>
    <property type="project" value="TreeGrafter"/>
</dbReference>
<dbReference type="GO" id="GO:0051087">
    <property type="term" value="F:protein-folding chaperone binding"/>
    <property type="evidence" value="ECO:0007669"/>
    <property type="project" value="InterPro"/>
</dbReference>
<dbReference type="InterPro" id="IPR000740">
    <property type="entry name" value="GrpE"/>
</dbReference>
<dbReference type="GO" id="GO:0006457">
    <property type="term" value="P:protein folding"/>
    <property type="evidence" value="ECO:0007669"/>
    <property type="project" value="InterPro"/>
</dbReference>
<dbReference type="Gene3D" id="3.90.20.20">
    <property type="match status" value="1"/>
</dbReference>
<dbReference type="STRING" id="739143.SAMN05216297_103488"/>
<keyword evidence="6" id="KW-1185">Reference proteome</keyword>
<accession>A0A1I1NW44</accession>
<dbReference type="InterPro" id="IPR009012">
    <property type="entry name" value="GrpE_head"/>
</dbReference>
<dbReference type="GO" id="GO:0000774">
    <property type="term" value="F:adenyl-nucleotide exchange factor activity"/>
    <property type="evidence" value="ECO:0007669"/>
    <property type="project" value="InterPro"/>
</dbReference>
<evidence type="ECO:0000313" key="5">
    <source>
        <dbReference type="EMBL" id="SFD01829.1"/>
    </source>
</evidence>
<protein>
    <recommendedName>
        <fullName evidence="3">Protein GrpE</fullName>
    </recommendedName>
    <alternativeName>
        <fullName evidence="3">HSP-70 cofactor</fullName>
    </alternativeName>
</protein>
<comment type="function">
    <text evidence="3">Participates actively in the response to hyperosmotic and heat shock by preventing the aggregation of stress-denatured proteins, in association with DnaK and GrpE. It is the nucleotide exchange factor for DnaK and may function as a thermosensor. Unfolded proteins bind initially to DnaJ; upon interaction with the DnaJ-bound protein, DnaK hydrolyzes its bound ATP, resulting in the formation of a stable complex. GrpE releases ADP from DnaK; ATP binding to DnaK triggers the release of the substrate protein, thus completing the reaction cycle. Several rounds of ATP-dependent interactions between DnaJ, DnaK and GrpE are required for fully efficient folding.</text>
</comment>
<dbReference type="PANTHER" id="PTHR21237">
    <property type="entry name" value="GRPE PROTEIN"/>
    <property type="match status" value="1"/>
</dbReference>
<dbReference type="PRINTS" id="PR00773">
    <property type="entry name" value="GRPEPROTEIN"/>
</dbReference>
<evidence type="ECO:0000256" key="3">
    <source>
        <dbReference type="HAMAP-Rule" id="MF_01151"/>
    </source>
</evidence>
<organism evidence="5 6">
    <name type="scientific">Flavobacterium phragmitis</name>
    <dbReference type="NCBI Taxonomy" id="739143"/>
    <lineage>
        <taxon>Bacteria</taxon>
        <taxon>Pseudomonadati</taxon>
        <taxon>Bacteroidota</taxon>
        <taxon>Flavobacteriia</taxon>
        <taxon>Flavobacteriales</taxon>
        <taxon>Flavobacteriaceae</taxon>
        <taxon>Flavobacterium</taxon>
    </lineage>
</organism>
<dbReference type="GO" id="GO:0042803">
    <property type="term" value="F:protein homodimerization activity"/>
    <property type="evidence" value="ECO:0007669"/>
    <property type="project" value="InterPro"/>
</dbReference>
<comment type="similarity">
    <text evidence="1 3 4">Belongs to the GrpE family.</text>
</comment>
<keyword evidence="3" id="KW-0346">Stress response</keyword>